<dbReference type="EMBL" id="RWGY01000009">
    <property type="protein sequence ID" value="TVU37018.1"/>
    <property type="molecule type" value="Genomic_DNA"/>
</dbReference>
<sequence length="84" mass="9640">MRMNTMNSGSKLKAEAIIKGAQLEERTVESEADHEQEESSEVFGKKKKQRGEHQLKEGREEEKMQRGRMGSNRRKKNHGLVANT</sequence>
<proteinExistence type="predicted"/>
<dbReference type="AlphaFoldDB" id="A0A5J9VML1"/>
<reference evidence="2 3" key="1">
    <citation type="journal article" date="2019" name="Sci. Rep.">
        <title>A high-quality genome of Eragrostis curvula grass provides insights into Poaceae evolution and supports new strategies to enhance forage quality.</title>
        <authorList>
            <person name="Carballo J."/>
            <person name="Santos B.A.C.M."/>
            <person name="Zappacosta D."/>
            <person name="Garbus I."/>
            <person name="Selva J.P."/>
            <person name="Gallo C.A."/>
            <person name="Diaz A."/>
            <person name="Albertini E."/>
            <person name="Caccamo M."/>
            <person name="Echenique V."/>
        </authorList>
    </citation>
    <scope>NUCLEOTIDE SEQUENCE [LARGE SCALE GENOMIC DNA]</scope>
    <source>
        <strain evidence="3">cv. Victoria</strain>
        <tissue evidence="2">Leaf</tissue>
    </source>
</reference>
<comment type="caution">
    <text evidence="2">The sequence shown here is derived from an EMBL/GenBank/DDBJ whole genome shotgun (WGS) entry which is preliminary data.</text>
</comment>
<dbReference type="Proteomes" id="UP000324897">
    <property type="component" value="Unassembled WGS sequence"/>
</dbReference>
<organism evidence="2 3">
    <name type="scientific">Eragrostis curvula</name>
    <name type="common">weeping love grass</name>
    <dbReference type="NCBI Taxonomy" id="38414"/>
    <lineage>
        <taxon>Eukaryota</taxon>
        <taxon>Viridiplantae</taxon>
        <taxon>Streptophyta</taxon>
        <taxon>Embryophyta</taxon>
        <taxon>Tracheophyta</taxon>
        <taxon>Spermatophyta</taxon>
        <taxon>Magnoliopsida</taxon>
        <taxon>Liliopsida</taxon>
        <taxon>Poales</taxon>
        <taxon>Poaceae</taxon>
        <taxon>PACMAD clade</taxon>
        <taxon>Chloridoideae</taxon>
        <taxon>Eragrostideae</taxon>
        <taxon>Eragrostidinae</taxon>
        <taxon>Eragrostis</taxon>
    </lineage>
</organism>
<protein>
    <submittedName>
        <fullName evidence="2">Uncharacterized protein</fullName>
    </submittedName>
</protein>
<evidence type="ECO:0000256" key="1">
    <source>
        <dbReference type="SAM" id="MobiDB-lite"/>
    </source>
</evidence>
<feature type="compositionally biased region" description="Basic and acidic residues" evidence="1">
    <location>
        <begin position="22"/>
        <end position="33"/>
    </location>
</feature>
<feature type="region of interest" description="Disordered" evidence="1">
    <location>
        <begin position="22"/>
        <end position="84"/>
    </location>
</feature>
<keyword evidence="3" id="KW-1185">Reference proteome</keyword>
<evidence type="ECO:0000313" key="2">
    <source>
        <dbReference type="EMBL" id="TVU37018.1"/>
    </source>
</evidence>
<feature type="compositionally biased region" description="Basic and acidic residues" evidence="1">
    <location>
        <begin position="51"/>
        <end position="65"/>
    </location>
</feature>
<name>A0A5J9VML1_9POAL</name>
<accession>A0A5J9VML1</accession>
<gene>
    <name evidence="2" type="ORF">EJB05_18981</name>
</gene>
<feature type="non-terminal residue" evidence="2">
    <location>
        <position position="1"/>
    </location>
</feature>
<dbReference type="Gramene" id="TVU37018">
    <property type="protein sequence ID" value="TVU37018"/>
    <property type="gene ID" value="EJB05_18981"/>
</dbReference>
<evidence type="ECO:0000313" key="3">
    <source>
        <dbReference type="Proteomes" id="UP000324897"/>
    </source>
</evidence>